<comment type="caution">
    <text evidence="2">The sequence shown here is derived from an EMBL/GenBank/DDBJ whole genome shotgun (WGS) entry which is preliminary data.</text>
</comment>
<accession>A0ABR4BC62</accession>
<feature type="region of interest" description="Disordered" evidence="1">
    <location>
        <begin position="1"/>
        <end position="69"/>
    </location>
</feature>
<keyword evidence="3" id="KW-1185">Reference proteome</keyword>
<organism evidence="2 3">
    <name type="scientific">Lepraria finkii</name>
    <dbReference type="NCBI Taxonomy" id="1340010"/>
    <lineage>
        <taxon>Eukaryota</taxon>
        <taxon>Fungi</taxon>
        <taxon>Dikarya</taxon>
        <taxon>Ascomycota</taxon>
        <taxon>Pezizomycotina</taxon>
        <taxon>Lecanoromycetes</taxon>
        <taxon>OSLEUM clade</taxon>
        <taxon>Lecanoromycetidae</taxon>
        <taxon>Lecanorales</taxon>
        <taxon>Lecanorineae</taxon>
        <taxon>Stereocaulaceae</taxon>
        <taxon>Lepraria</taxon>
    </lineage>
</organism>
<evidence type="ECO:0000313" key="3">
    <source>
        <dbReference type="Proteomes" id="UP001590951"/>
    </source>
</evidence>
<reference evidence="2 3" key="1">
    <citation type="submission" date="2024-09" db="EMBL/GenBank/DDBJ databases">
        <title>Rethinking Asexuality: The Enigmatic Case of Functional Sexual Genes in Lepraria (Stereocaulaceae).</title>
        <authorList>
            <person name="Doellman M."/>
            <person name="Sun Y."/>
            <person name="Barcenas-Pena A."/>
            <person name="Lumbsch H.T."/>
            <person name="Grewe F."/>
        </authorList>
    </citation>
    <scope>NUCLEOTIDE SEQUENCE [LARGE SCALE GENOMIC DNA]</scope>
    <source>
        <strain evidence="2 3">Grewe 0041</strain>
    </source>
</reference>
<name>A0ABR4BC62_9LECA</name>
<evidence type="ECO:0000256" key="1">
    <source>
        <dbReference type="SAM" id="MobiDB-lite"/>
    </source>
</evidence>
<dbReference type="Proteomes" id="UP001590951">
    <property type="component" value="Unassembled WGS sequence"/>
</dbReference>
<dbReference type="EMBL" id="JBHFEH010000020">
    <property type="protein sequence ID" value="KAL2053483.1"/>
    <property type="molecule type" value="Genomic_DNA"/>
</dbReference>
<sequence length="69" mass="7553">MGPRKRRSSTFNRHTAVDKEPAVAQTPRRLNLKPPAPVAAAAATPRRLTLNPPGPPFRRLVLNPPQAPE</sequence>
<proteinExistence type="predicted"/>
<protein>
    <submittedName>
        <fullName evidence="2">Uncharacterized protein</fullName>
    </submittedName>
</protein>
<gene>
    <name evidence="2" type="ORF">ABVK25_006134</name>
</gene>
<evidence type="ECO:0000313" key="2">
    <source>
        <dbReference type="EMBL" id="KAL2053483.1"/>
    </source>
</evidence>